<dbReference type="KEGG" id="vcn:VOLCADRAFT_94530"/>
<protein>
    <recommendedName>
        <fullName evidence="7">VTT domain-containing protein</fullName>
    </recommendedName>
</protein>
<evidence type="ECO:0000256" key="1">
    <source>
        <dbReference type="ARBA" id="ARBA00004651"/>
    </source>
</evidence>
<dbReference type="GeneID" id="9616533"/>
<dbReference type="AlphaFoldDB" id="D8U513"/>
<keyword evidence="4" id="KW-1133">Transmembrane helix</keyword>
<dbReference type="InterPro" id="IPR015414">
    <property type="entry name" value="TMEM64"/>
</dbReference>
<evidence type="ECO:0000259" key="7">
    <source>
        <dbReference type="Pfam" id="PF09335"/>
    </source>
</evidence>
<dbReference type="InParanoid" id="D8U513"/>
<dbReference type="STRING" id="3068.D8U513"/>
<keyword evidence="2" id="KW-1003">Cell membrane</keyword>
<organism evidence="9">
    <name type="scientific">Volvox carteri f. nagariensis</name>
    <dbReference type="NCBI Taxonomy" id="3068"/>
    <lineage>
        <taxon>Eukaryota</taxon>
        <taxon>Viridiplantae</taxon>
        <taxon>Chlorophyta</taxon>
        <taxon>core chlorophytes</taxon>
        <taxon>Chlorophyceae</taxon>
        <taxon>CS clade</taxon>
        <taxon>Chlamydomonadales</taxon>
        <taxon>Volvocaceae</taxon>
        <taxon>Volvox</taxon>
    </lineage>
</organism>
<dbReference type="OrthoDB" id="166803at2759"/>
<name>D8U513_VOLCA</name>
<dbReference type="Pfam" id="PF09335">
    <property type="entry name" value="VTT_dom"/>
    <property type="match status" value="1"/>
</dbReference>
<dbReference type="InterPro" id="IPR032816">
    <property type="entry name" value="VTT_dom"/>
</dbReference>
<dbReference type="eggNOG" id="KOG3140">
    <property type="taxonomic scope" value="Eukaryota"/>
</dbReference>
<evidence type="ECO:0000313" key="8">
    <source>
        <dbReference type="EMBL" id="EFJ45137.1"/>
    </source>
</evidence>
<keyword evidence="3" id="KW-0812">Transmembrane</keyword>
<accession>D8U513</accession>
<evidence type="ECO:0000313" key="9">
    <source>
        <dbReference type="Proteomes" id="UP000001058"/>
    </source>
</evidence>
<gene>
    <name evidence="8" type="ORF">VOLCADRAFT_94530</name>
</gene>
<keyword evidence="5" id="KW-0472">Membrane</keyword>
<dbReference type="Proteomes" id="UP000001058">
    <property type="component" value="Unassembled WGS sequence"/>
</dbReference>
<keyword evidence="9" id="KW-1185">Reference proteome</keyword>
<comment type="subcellular location">
    <subcellularLocation>
        <location evidence="1">Cell membrane</location>
        <topology evidence="1">Multi-pass membrane protein</topology>
    </subcellularLocation>
</comment>
<reference evidence="8 9" key="1">
    <citation type="journal article" date="2010" name="Science">
        <title>Genomic analysis of organismal complexity in the multicellular green alga Volvox carteri.</title>
        <authorList>
            <person name="Prochnik S.E."/>
            <person name="Umen J."/>
            <person name="Nedelcu A.M."/>
            <person name="Hallmann A."/>
            <person name="Miller S.M."/>
            <person name="Nishii I."/>
            <person name="Ferris P."/>
            <person name="Kuo A."/>
            <person name="Mitros T."/>
            <person name="Fritz-Laylin L.K."/>
            <person name="Hellsten U."/>
            <person name="Chapman J."/>
            <person name="Simakov O."/>
            <person name="Rensing S.A."/>
            <person name="Terry A."/>
            <person name="Pangilinan J."/>
            <person name="Kapitonov V."/>
            <person name="Jurka J."/>
            <person name="Salamov A."/>
            <person name="Shapiro H."/>
            <person name="Schmutz J."/>
            <person name="Grimwood J."/>
            <person name="Lindquist E."/>
            <person name="Lucas S."/>
            <person name="Grigoriev I.V."/>
            <person name="Schmitt R."/>
            <person name="Kirk D."/>
            <person name="Rokhsar D.S."/>
        </authorList>
    </citation>
    <scope>NUCLEOTIDE SEQUENCE [LARGE SCALE GENOMIC DNA]</scope>
    <source>
        <strain evidence="9">f. Nagariensis / Eve</strain>
    </source>
</reference>
<dbReference type="RefSeq" id="XP_002953813.1">
    <property type="nucleotide sequence ID" value="XM_002953767.1"/>
</dbReference>
<sequence>MASLFLIHHRHLPLSLSPPSPPSRPWVERKVADLPRFNAVLKGVAARGAYVVFLLRLSPLVPFNLLNYALGLTAVPLLPYVASSWLGMLPGTFAYVYLGGAGRAAVSAAAGGGGAVDTTQLVLYGVGAVATILATRAISIAATKALQEEQEGKGEERAAGDDNADFRR</sequence>
<proteinExistence type="predicted"/>
<dbReference type="PANTHER" id="PTHR12677">
    <property type="entry name" value="GOLGI APPARATUS MEMBRANE PROTEIN TVP38-RELATED"/>
    <property type="match status" value="1"/>
</dbReference>
<evidence type="ECO:0000256" key="2">
    <source>
        <dbReference type="ARBA" id="ARBA00022475"/>
    </source>
</evidence>
<evidence type="ECO:0000256" key="6">
    <source>
        <dbReference type="SAM" id="MobiDB-lite"/>
    </source>
</evidence>
<dbReference type="PANTHER" id="PTHR12677:SF59">
    <property type="entry name" value="GOLGI APPARATUS MEMBRANE PROTEIN TVP38-RELATED"/>
    <property type="match status" value="1"/>
</dbReference>
<feature type="domain" description="VTT" evidence="7">
    <location>
        <begin position="27"/>
        <end position="99"/>
    </location>
</feature>
<dbReference type="GO" id="GO:0005886">
    <property type="term" value="C:plasma membrane"/>
    <property type="evidence" value="ECO:0007669"/>
    <property type="project" value="UniProtKB-SubCell"/>
</dbReference>
<dbReference type="EMBL" id="GL378359">
    <property type="protein sequence ID" value="EFJ45137.1"/>
    <property type="molecule type" value="Genomic_DNA"/>
</dbReference>
<evidence type="ECO:0000256" key="4">
    <source>
        <dbReference type="ARBA" id="ARBA00022989"/>
    </source>
</evidence>
<evidence type="ECO:0000256" key="3">
    <source>
        <dbReference type="ARBA" id="ARBA00022692"/>
    </source>
</evidence>
<evidence type="ECO:0000256" key="5">
    <source>
        <dbReference type="ARBA" id="ARBA00023136"/>
    </source>
</evidence>
<feature type="region of interest" description="Disordered" evidence="6">
    <location>
        <begin position="147"/>
        <end position="168"/>
    </location>
</feature>